<comment type="caution">
    <text evidence="2">The sequence shown here is derived from an EMBL/GenBank/DDBJ whole genome shotgun (WGS) entry which is preliminary data.</text>
</comment>
<feature type="domain" description="Methyltransferase" evidence="1">
    <location>
        <begin position="50"/>
        <end position="142"/>
    </location>
</feature>
<dbReference type="Pfam" id="PF13649">
    <property type="entry name" value="Methyltransf_25"/>
    <property type="match status" value="1"/>
</dbReference>
<proteinExistence type="predicted"/>
<protein>
    <recommendedName>
        <fullName evidence="1">Methyltransferase domain-containing protein</fullName>
    </recommendedName>
</protein>
<keyword evidence="3" id="KW-1185">Reference proteome</keyword>
<evidence type="ECO:0000259" key="1">
    <source>
        <dbReference type="Pfam" id="PF13649"/>
    </source>
</evidence>
<dbReference type="CDD" id="cd02440">
    <property type="entry name" value="AdoMet_MTases"/>
    <property type="match status" value="1"/>
</dbReference>
<gene>
    <name evidence="2" type="ORF">PRZ48_000047</name>
</gene>
<evidence type="ECO:0000313" key="2">
    <source>
        <dbReference type="EMBL" id="KAK4506317.1"/>
    </source>
</evidence>
<accession>A0ABR0EXT0</accession>
<dbReference type="InterPro" id="IPR029063">
    <property type="entry name" value="SAM-dependent_MTases_sf"/>
</dbReference>
<dbReference type="InterPro" id="IPR041698">
    <property type="entry name" value="Methyltransf_25"/>
</dbReference>
<sequence>MSTQNHHEYRLGSSKWANSTLNLQHLLILNAFDGELLDPQIPCTAPNLKIADICCGAGIWLASLKVHETAQLYGLDLKRSGLPPAQSLPNTHAAEYNVFRKPPEMYLEYFDIINVQLTLTFVGDEDIAQAFDNILSMLKPGGWLQWTELDPNNQELYRPNTGQVIEYLDKMWPECWNLYDSHAPRWPSTLDHVFDQFHLTAVKKVKPRPSDRMLHARTEQQFVAYNETLETFQRLSGGSSDSTRRADRFQELIERSRVEFETTKSGVWIPIVSLKDTSSQHRAWLHARFDRQALAAMAVERQFSLQDVGIALEGIQTHQSQFFLRPAVLFHSTALSQASSEQNHHLREGLGITTILDTTPAKDFKAESRIVTHVLGVTHCRIQLRDKTFARDLLDQQPSWKAASFSLRADLAALRPHTKQRLIKEAEAMAMKRNVVDEGIAILKAASKSGLVKYLFNELLAANAGAFPLLISGDVEMRDSLIVLFLLLVMLGFDGVAIQRVVLLLQGADDTTGNFMELLKKRFDAEYGSTEHFFHDCAGVTRQAASTIRGRMLITPVKEQLESLLD</sequence>
<dbReference type="EMBL" id="JAXOVC010000001">
    <property type="protein sequence ID" value="KAK4506317.1"/>
    <property type="molecule type" value="Genomic_DNA"/>
</dbReference>
<reference evidence="2 3" key="1">
    <citation type="journal article" date="2023" name="G3 (Bethesda)">
        <title>A chromosome-level genome assembly of Zasmidium syzygii isolated from banana leaves.</title>
        <authorList>
            <person name="van Westerhoven A.C."/>
            <person name="Mehrabi R."/>
            <person name="Talebi R."/>
            <person name="Steentjes M.B.F."/>
            <person name="Corcolon B."/>
            <person name="Chong P.A."/>
            <person name="Kema G.H.J."/>
            <person name="Seidl M.F."/>
        </authorList>
    </citation>
    <scope>NUCLEOTIDE SEQUENCE [LARGE SCALE GENOMIC DNA]</scope>
    <source>
        <strain evidence="2 3">P124</strain>
    </source>
</reference>
<dbReference type="Proteomes" id="UP001305779">
    <property type="component" value="Unassembled WGS sequence"/>
</dbReference>
<dbReference type="SUPFAM" id="SSF53335">
    <property type="entry name" value="S-adenosyl-L-methionine-dependent methyltransferases"/>
    <property type="match status" value="1"/>
</dbReference>
<organism evidence="2 3">
    <name type="scientific">Zasmidium cellare</name>
    <name type="common">Wine cellar mold</name>
    <name type="synonym">Racodium cellare</name>
    <dbReference type="NCBI Taxonomy" id="395010"/>
    <lineage>
        <taxon>Eukaryota</taxon>
        <taxon>Fungi</taxon>
        <taxon>Dikarya</taxon>
        <taxon>Ascomycota</taxon>
        <taxon>Pezizomycotina</taxon>
        <taxon>Dothideomycetes</taxon>
        <taxon>Dothideomycetidae</taxon>
        <taxon>Mycosphaerellales</taxon>
        <taxon>Mycosphaerellaceae</taxon>
        <taxon>Zasmidium</taxon>
    </lineage>
</organism>
<name>A0ABR0EXT0_ZASCE</name>
<dbReference type="Gene3D" id="3.40.50.150">
    <property type="entry name" value="Vaccinia Virus protein VP39"/>
    <property type="match status" value="1"/>
</dbReference>
<evidence type="ECO:0000313" key="3">
    <source>
        <dbReference type="Proteomes" id="UP001305779"/>
    </source>
</evidence>